<dbReference type="GO" id="GO:0006310">
    <property type="term" value="P:DNA recombination"/>
    <property type="evidence" value="ECO:0007669"/>
    <property type="project" value="UniProtKB-KW"/>
</dbReference>
<reference evidence="2 3" key="1">
    <citation type="submission" date="2020-08" db="EMBL/GenBank/DDBJ databases">
        <title>Whole-Genome Sequence of French Clinical Streptomyces mexicanus Strain Q0842.</title>
        <authorList>
            <person name="Boxberger M."/>
            <person name="La Scola B."/>
        </authorList>
    </citation>
    <scope>NUCLEOTIDE SEQUENCE [LARGE SCALE GENOMIC DNA]</scope>
    <source>
        <strain evidence="2 3">Marseille-Q0842</strain>
    </source>
</reference>
<dbReference type="Proteomes" id="UP000517694">
    <property type="component" value="Unassembled WGS sequence"/>
</dbReference>
<proteinExistence type="predicted"/>
<dbReference type="GO" id="GO:0003677">
    <property type="term" value="F:DNA binding"/>
    <property type="evidence" value="ECO:0007669"/>
    <property type="project" value="InterPro"/>
</dbReference>
<keyword evidence="1" id="KW-0233">DNA recombination</keyword>
<evidence type="ECO:0000313" key="3">
    <source>
        <dbReference type="Proteomes" id="UP000517694"/>
    </source>
</evidence>
<gene>
    <name evidence="2" type="ORF">H1R13_05570</name>
</gene>
<dbReference type="SUPFAM" id="SSF56349">
    <property type="entry name" value="DNA breaking-rejoining enzymes"/>
    <property type="match status" value="1"/>
</dbReference>
<dbReference type="GO" id="GO:0015074">
    <property type="term" value="P:DNA integration"/>
    <property type="evidence" value="ECO:0007669"/>
    <property type="project" value="InterPro"/>
</dbReference>
<dbReference type="RefSeq" id="WP_159672321.1">
    <property type="nucleotide sequence ID" value="NZ_JACMHY010000002.1"/>
</dbReference>
<dbReference type="OrthoDB" id="4020134at2"/>
<dbReference type="Gene3D" id="1.10.443.10">
    <property type="entry name" value="Intergrase catalytic core"/>
    <property type="match status" value="1"/>
</dbReference>
<comment type="caution">
    <text evidence="2">The sequence shown here is derived from an EMBL/GenBank/DDBJ whole genome shotgun (WGS) entry which is preliminary data.</text>
</comment>
<protein>
    <submittedName>
        <fullName evidence="2">Uncharacterized protein</fullName>
    </submittedName>
</protein>
<dbReference type="EMBL" id="JACMHY010000002">
    <property type="protein sequence ID" value="MBC2864482.1"/>
    <property type="molecule type" value="Genomic_DNA"/>
</dbReference>
<keyword evidence="3" id="KW-1185">Reference proteome</keyword>
<dbReference type="InterPro" id="IPR011010">
    <property type="entry name" value="DNA_brk_join_enz"/>
</dbReference>
<organism evidence="2 3">
    <name type="scientific">Streptomyces mexicanus</name>
    <dbReference type="NCBI Taxonomy" id="178566"/>
    <lineage>
        <taxon>Bacteria</taxon>
        <taxon>Bacillati</taxon>
        <taxon>Actinomycetota</taxon>
        <taxon>Actinomycetes</taxon>
        <taxon>Kitasatosporales</taxon>
        <taxon>Streptomycetaceae</taxon>
        <taxon>Streptomyces</taxon>
    </lineage>
</organism>
<name>A0A7X1HWS2_9ACTN</name>
<dbReference type="InterPro" id="IPR013762">
    <property type="entry name" value="Integrase-like_cat_sf"/>
</dbReference>
<accession>A0A7X1HWS2</accession>
<evidence type="ECO:0000313" key="2">
    <source>
        <dbReference type="EMBL" id="MBC2864482.1"/>
    </source>
</evidence>
<sequence>MAMLGPYLLIERPEIVAAAQRRLRRRQRELFVVDRLEAEGTRVRGVLDGVTITQSVKILKPELRRIAVMETGDGLDPPALLVGRGGLILTLSGWDRGRLRAWERMKQWAGHGRAPVMPRCCWVFHDFRHTFALRLLMFQTREALRDAAAQRLPMATLLDHMTGNPLLVVQRRLGHASPATTYRYVRYLKDPMREVDEAFRGWTAAGGASYVTIARHALELEEARAAQG</sequence>
<dbReference type="AlphaFoldDB" id="A0A7X1HWS2"/>
<evidence type="ECO:0000256" key="1">
    <source>
        <dbReference type="ARBA" id="ARBA00023172"/>
    </source>
</evidence>